<dbReference type="EMBL" id="CAJNNW010028837">
    <property type="protein sequence ID" value="CAE8697882.1"/>
    <property type="molecule type" value="Genomic_DNA"/>
</dbReference>
<organism evidence="1 2">
    <name type="scientific">Polarella glacialis</name>
    <name type="common">Dinoflagellate</name>
    <dbReference type="NCBI Taxonomy" id="89957"/>
    <lineage>
        <taxon>Eukaryota</taxon>
        <taxon>Sar</taxon>
        <taxon>Alveolata</taxon>
        <taxon>Dinophyceae</taxon>
        <taxon>Suessiales</taxon>
        <taxon>Suessiaceae</taxon>
        <taxon>Polarella</taxon>
    </lineage>
</organism>
<accession>A0A813K5T6</accession>
<sequence>MQRTNHRPQLLYLEARLSTVSIDHCCVKFWQLAPLALPARCPVQLIKTEALRCVYHRFGQCWSLSLSLPKDNNKFCWGVCFEEVLVFARHKEALLIVQKKSNHIKMQRTKVSKLEARLSTVRVDDVCKVLAAGSAGRHWLCQHGAPAQLIKPPLPTKAQLLLPRFGPLQNCHATLPKYLLHSEHEDSNFNSPEESWPLRLIWQGWSCE</sequence>
<evidence type="ECO:0000313" key="2">
    <source>
        <dbReference type="Proteomes" id="UP000626109"/>
    </source>
</evidence>
<proteinExistence type="predicted"/>
<dbReference type="Proteomes" id="UP000626109">
    <property type="component" value="Unassembled WGS sequence"/>
</dbReference>
<protein>
    <submittedName>
        <fullName evidence="1">Uncharacterized protein</fullName>
    </submittedName>
</protein>
<gene>
    <name evidence="1" type="ORF">PGLA2088_LOCUS30471</name>
</gene>
<dbReference type="AlphaFoldDB" id="A0A813K5T6"/>
<reference evidence="1" key="1">
    <citation type="submission" date="2021-02" db="EMBL/GenBank/DDBJ databases">
        <authorList>
            <person name="Dougan E. K."/>
            <person name="Rhodes N."/>
            <person name="Thang M."/>
            <person name="Chan C."/>
        </authorList>
    </citation>
    <scope>NUCLEOTIDE SEQUENCE</scope>
</reference>
<comment type="caution">
    <text evidence="1">The sequence shown here is derived from an EMBL/GenBank/DDBJ whole genome shotgun (WGS) entry which is preliminary data.</text>
</comment>
<evidence type="ECO:0000313" key="1">
    <source>
        <dbReference type="EMBL" id="CAE8697882.1"/>
    </source>
</evidence>
<name>A0A813K5T6_POLGL</name>